<dbReference type="GO" id="GO:0051213">
    <property type="term" value="F:dioxygenase activity"/>
    <property type="evidence" value="ECO:0007669"/>
    <property type="project" value="UniProtKB-KW"/>
</dbReference>
<evidence type="ECO:0000256" key="2">
    <source>
        <dbReference type="ARBA" id="ARBA00023002"/>
    </source>
</evidence>
<evidence type="ECO:0000256" key="1">
    <source>
        <dbReference type="ARBA" id="ARBA00009570"/>
    </source>
</evidence>
<dbReference type="RefSeq" id="WP_232516543.1">
    <property type="nucleotide sequence ID" value="NZ_JBHSOG010000006.1"/>
</dbReference>
<comment type="similarity">
    <text evidence="1">Belongs to the bacterial ring-hydroxylating dioxygenase beta subunit family.</text>
</comment>
<dbReference type="Proteomes" id="UP001595974">
    <property type="component" value="Unassembled WGS sequence"/>
</dbReference>
<proteinExistence type="inferred from homology"/>
<reference evidence="4" key="1">
    <citation type="journal article" date="2019" name="Int. J. Syst. Evol. Microbiol.">
        <title>The Global Catalogue of Microorganisms (GCM) 10K type strain sequencing project: providing services to taxonomists for standard genome sequencing and annotation.</title>
        <authorList>
            <consortium name="The Broad Institute Genomics Platform"/>
            <consortium name="The Broad Institute Genome Sequencing Center for Infectious Disease"/>
            <person name="Wu L."/>
            <person name="Ma J."/>
        </authorList>
    </citation>
    <scope>NUCLEOTIDE SEQUENCE [LARGE SCALE GENOMIC DNA]</scope>
    <source>
        <strain evidence="4">SHR3</strain>
    </source>
</reference>
<organism evidence="3 4">
    <name type="scientific">Thauera sinica</name>
    <dbReference type="NCBI Taxonomy" id="2665146"/>
    <lineage>
        <taxon>Bacteria</taxon>
        <taxon>Pseudomonadati</taxon>
        <taxon>Pseudomonadota</taxon>
        <taxon>Betaproteobacteria</taxon>
        <taxon>Rhodocyclales</taxon>
        <taxon>Zoogloeaceae</taxon>
        <taxon>Thauera</taxon>
    </lineage>
</organism>
<keyword evidence="2" id="KW-0560">Oxidoreductase</keyword>
<gene>
    <name evidence="3" type="ORF">ACFPTN_01065</name>
</gene>
<dbReference type="InterPro" id="IPR000391">
    <property type="entry name" value="Rng_hydr_dOase-bsu"/>
</dbReference>
<evidence type="ECO:0000313" key="3">
    <source>
        <dbReference type="EMBL" id="MFC5767954.1"/>
    </source>
</evidence>
<dbReference type="PANTHER" id="PTHR41534">
    <property type="entry name" value="BLR3401 PROTEIN"/>
    <property type="match status" value="1"/>
</dbReference>
<dbReference type="InterPro" id="IPR032710">
    <property type="entry name" value="NTF2-like_dom_sf"/>
</dbReference>
<dbReference type="PANTHER" id="PTHR41534:SF1">
    <property type="entry name" value="BLR3401 PROTEIN"/>
    <property type="match status" value="1"/>
</dbReference>
<comment type="caution">
    <text evidence="3">The sequence shown here is derived from an EMBL/GenBank/DDBJ whole genome shotgun (WGS) entry which is preliminary data.</text>
</comment>
<evidence type="ECO:0000313" key="4">
    <source>
        <dbReference type="Proteomes" id="UP001595974"/>
    </source>
</evidence>
<protein>
    <submittedName>
        <fullName evidence="3">Aromatic-ring-hydroxylating dioxygenase subunit beta</fullName>
    </submittedName>
</protein>
<dbReference type="Pfam" id="PF00866">
    <property type="entry name" value="Ring_hydroxyl_B"/>
    <property type="match status" value="1"/>
</dbReference>
<name>A0ABW1ALJ6_9RHOO</name>
<keyword evidence="4" id="KW-1185">Reference proteome</keyword>
<dbReference type="SUPFAM" id="SSF54427">
    <property type="entry name" value="NTF2-like"/>
    <property type="match status" value="1"/>
</dbReference>
<dbReference type="CDD" id="cd00667">
    <property type="entry name" value="ring_hydroxylating_dioxygenases_beta"/>
    <property type="match status" value="1"/>
</dbReference>
<sequence>MNYDYVRDFLIREANCLDEHDWDAWLDMYAKDVTFWVPAWDVDGELTRDPQKEISLMYYARRDGLEDRVFRIRTERSTASTPPPRTAHNISNIQLIEVGGEACAVRFNWLTMSYRFKTVSQFFGTSTYRIVVDHGVPLVKEKKVVLKNDCIHQVLDIYHI</sequence>
<dbReference type="Gene3D" id="3.10.450.50">
    <property type="match status" value="1"/>
</dbReference>
<dbReference type="EMBL" id="JBHSOG010000006">
    <property type="protein sequence ID" value="MFC5767954.1"/>
    <property type="molecule type" value="Genomic_DNA"/>
</dbReference>
<accession>A0ABW1ALJ6</accession>
<keyword evidence="3" id="KW-0223">Dioxygenase</keyword>